<evidence type="ECO:0000313" key="3">
    <source>
        <dbReference type="EMBL" id="EPB71507.1"/>
    </source>
</evidence>
<keyword evidence="2" id="KW-0472">Membrane</keyword>
<feature type="compositionally biased region" description="Polar residues" evidence="1">
    <location>
        <begin position="1"/>
        <end position="11"/>
    </location>
</feature>
<organism evidence="3 4">
    <name type="scientific">Ancylostoma ceylanicum</name>
    <dbReference type="NCBI Taxonomy" id="53326"/>
    <lineage>
        <taxon>Eukaryota</taxon>
        <taxon>Metazoa</taxon>
        <taxon>Ecdysozoa</taxon>
        <taxon>Nematoda</taxon>
        <taxon>Chromadorea</taxon>
        <taxon>Rhabditida</taxon>
        <taxon>Rhabditina</taxon>
        <taxon>Rhabditomorpha</taxon>
        <taxon>Strongyloidea</taxon>
        <taxon>Ancylostomatidae</taxon>
        <taxon>Ancylostomatinae</taxon>
        <taxon>Ancylostoma</taxon>
    </lineage>
</organism>
<evidence type="ECO:0000313" key="4">
    <source>
        <dbReference type="Proteomes" id="UP000054495"/>
    </source>
</evidence>
<feature type="transmembrane region" description="Helical" evidence="2">
    <location>
        <begin position="125"/>
        <end position="151"/>
    </location>
</feature>
<dbReference type="EMBL" id="KE125106">
    <property type="protein sequence ID" value="EPB71507.1"/>
    <property type="molecule type" value="Genomic_DNA"/>
</dbReference>
<dbReference type="Proteomes" id="UP000054495">
    <property type="component" value="Unassembled WGS sequence"/>
</dbReference>
<feature type="compositionally biased region" description="Low complexity" evidence="1">
    <location>
        <begin position="13"/>
        <end position="30"/>
    </location>
</feature>
<proteinExistence type="predicted"/>
<keyword evidence="4" id="KW-1185">Reference proteome</keyword>
<feature type="transmembrane region" description="Helical" evidence="2">
    <location>
        <begin position="95"/>
        <end position="113"/>
    </location>
</feature>
<feature type="region of interest" description="Disordered" evidence="1">
    <location>
        <begin position="1"/>
        <end position="35"/>
    </location>
</feature>
<keyword evidence="2" id="KW-0812">Transmembrane</keyword>
<reference evidence="3 4" key="1">
    <citation type="submission" date="2013-05" db="EMBL/GenBank/DDBJ databases">
        <title>Draft genome of the parasitic nematode Anyclostoma ceylanicum.</title>
        <authorList>
            <person name="Mitreva M."/>
        </authorList>
    </citation>
    <scope>NUCLEOTIDE SEQUENCE [LARGE SCALE GENOMIC DNA]</scope>
</reference>
<gene>
    <name evidence="3" type="ORF">ANCCEY_09406</name>
</gene>
<protein>
    <submittedName>
        <fullName evidence="3">TB2/DP1, HVA22 family</fullName>
    </submittedName>
</protein>
<feature type="transmembrane region" description="Helical" evidence="2">
    <location>
        <begin position="74"/>
        <end position="89"/>
    </location>
</feature>
<keyword evidence="2" id="KW-1133">Transmembrane helix</keyword>
<evidence type="ECO:0000256" key="2">
    <source>
        <dbReference type="SAM" id="Phobius"/>
    </source>
</evidence>
<evidence type="ECO:0000256" key="1">
    <source>
        <dbReference type="SAM" id="MobiDB-lite"/>
    </source>
</evidence>
<dbReference type="AlphaFoldDB" id="A0A0D6LV40"/>
<accession>A0A0D6LV40</accession>
<sequence length="210" mass="22513">MARQAYLQQPAMSGKSGAPSSNAPPSSAADGPGGPIQGIKQAHADLIAWCYKPHGGGTDEQLRKIDAAGVKREHIAYALIGLTSLYLMTGEEAMFVSNVITFIYPAAVSVDIIRNKKSGEAIGQLLYWVPFGFFALLDSTSFSLIPAYFLLRASLPTLSGLTIPGFSMEQSFQTALLLFLFLPQTQGAQLIFTKVIEPIAKAVEGFLKKA</sequence>
<name>A0A0D6LV40_9BILA</name>